<evidence type="ECO:0000313" key="2">
    <source>
        <dbReference type="EMBL" id="KAA0598063.1"/>
    </source>
</evidence>
<dbReference type="SUPFAM" id="SSF53474">
    <property type="entry name" value="alpha/beta-Hydrolases"/>
    <property type="match status" value="1"/>
</dbReference>
<feature type="signal peptide" evidence="1">
    <location>
        <begin position="1"/>
        <end position="21"/>
    </location>
</feature>
<keyword evidence="1" id="KW-0732">Signal</keyword>
<protein>
    <submittedName>
        <fullName evidence="2">Alpha/beta hydrolase</fullName>
    </submittedName>
</protein>
<keyword evidence="2" id="KW-0378">Hydrolase</keyword>
<keyword evidence="3" id="KW-1185">Reference proteome</keyword>
<dbReference type="InterPro" id="IPR029058">
    <property type="entry name" value="AB_hydrolase_fold"/>
</dbReference>
<dbReference type="EMBL" id="VTTN01000001">
    <property type="protein sequence ID" value="KAA0598063.1"/>
    <property type="molecule type" value="Genomic_DNA"/>
</dbReference>
<reference evidence="2 3" key="1">
    <citation type="submission" date="2019-08" db="EMBL/GenBank/DDBJ databases">
        <authorList>
            <person name="Grouzdev D."/>
            <person name="Tikhonova E."/>
            <person name="Kravchenko I."/>
        </authorList>
    </citation>
    <scope>NUCLEOTIDE SEQUENCE [LARGE SCALE GENOMIC DNA]</scope>
    <source>
        <strain evidence="2 3">59b</strain>
    </source>
</reference>
<dbReference type="Gene3D" id="3.40.50.1820">
    <property type="entry name" value="alpha/beta hydrolase"/>
    <property type="match status" value="1"/>
</dbReference>
<name>A0A5A9GUQ0_AZOLI</name>
<feature type="chain" id="PRO_5022743900" evidence="1">
    <location>
        <begin position="22"/>
        <end position="321"/>
    </location>
</feature>
<proteinExistence type="predicted"/>
<dbReference type="AlphaFoldDB" id="A0A5A9GUQ0"/>
<sequence>MSLRHLCLAGFAIAAALPAHAQSRPNEEYFTNKVVAAGKAITRNQCAELEALETASWVEVNGRGECLRYYAAGLKSGTNPIVAAWMHGDVMGSKPEQIGHQEGLSVAGMIEQERALSEHFGVPFIFLARPGAYGSSGKFWTTRHTPREAALMNAHIDLLKKRYGIGQWSLGGSSAGGTLTAEFLARRSDLKCAVISSGASAYEAYLQAHGVKTRLAKPETWFDPYRSLERVPKDPARRIFVIGDPRETNVLFHTQRLYFDGLAARGHKAWLVPLERARPPRFHSLVDFGETATGLCAQGVETDKLLQTLQSMPEQPERISN</sequence>
<dbReference type="GO" id="GO:0016787">
    <property type="term" value="F:hydrolase activity"/>
    <property type="evidence" value="ECO:0007669"/>
    <property type="project" value="UniProtKB-KW"/>
</dbReference>
<dbReference type="Proteomes" id="UP000324927">
    <property type="component" value="Unassembled WGS sequence"/>
</dbReference>
<accession>A0A5A9GUQ0</accession>
<gene>
    <name evidence="2" type="ORF">FZ942_02905</name>
</gene>
<comment type="caution">
    <text evidence="2">The sequence shown here is derived from an EMBL/GenBank/DDBJ whole genome shotgun (WGS) entry which is preliminary data.</text>
</comment>
<evidence type="ECO:0000313" key="3">
    <source>
        <dbReference type="Proteomes" id="UP000324927"/>
    </source>
</evidence>
<evidence type="ECO:0000256" key="1">
    <source>
        <dbReference type="SAM" id="SignalP"/>
    </source>
</evidence>
<organism evidence="2 3">
    <name type="scientific">Azospirillum lipoferum</name>
    <dbReference type="NCBI Taxonomy" id="193"/>
    <lineage>
        <taxon>Bacteria</taxon>
        <taxon>Pseudomonadati</taxon>
        <taxon>Pseudomonadota</taxon>
        <taxon>Alphaproteobacteria</taxon>
        <taxon>Rhodospirillales</taxon>
        <taxon>Azospirillaceae</taxon>
        <taxon>Azospirillum</taxon>
    </lineage>
</organism>
<dbReference type="OrthoDB" id="7015419at2"/>